<reference evidence="6 7" key="2">
    <citation type="submission" date="2017-12" db="EMBL/GenBank/DDBJ databases">
        <title>Genome sequence of Rhizobium sullae HCNT1 isolated from Sulla coronaria nodules and featuring peculiar denitrification phenotypes.</title>
        <authorList>
            <person name="De Diego-Diaz B."/>
            <person name="Treu L."/>
            <person name="Campanaro S."/>
            <person name="Da Silva Duarte V."/>
            <person name="Basaglia M."/>
            <person name="Favaro L."/>
            <person name="Casella S."/>
            <person name="Squartini A."/>
        </authorList>
    </citation>
    <scope>NUCLEOTIDE SEQUENCE [LARGE SCALE GENOMIC DNA]</scope>
    <source>
        <strain evidence="6 7">HCNT1</strain>
    </source>
</reference>
<dbReference type="PANTHER" id="PTHR41286:SF1">
    <property type="entry name" value="HNH NUCLEASE YAJD-RELATED"/>
    <property type="match status" value="1"/>
</dbReference>
<dbReference type="GO" id="GO:0003676">
    <property type="term" value="F:nucleic acid binding"/>
    <property type="evidence" value="ECO:0007669"/>
    <property type="project" value="InterPro"/>
</dbReference>
<dbReference type="InterPro" id="IPR003615">
    <property type="entry name" value="HNH_nuc"/>
</dbReference>
<dbReference type="GO" id="GO:0005829">
    <property type="term" value="C:cytosol"/>
    <property type="evidence" value="ECO:0007669"/>
    <property type="project" value="TreeGrafter"/>
</dbReference>
<dbReference type="InterPro" id="IPR002711">
    <property type="entry name" value="HNH"/>
</dbReference>
<dbReference type="Pfam" id="PF01844">
    <property type="entry name" value="HNH"/>
    <property type="match status" value="1"/>
</dbReference>
<feature type="domain" description="C2H2-type" evidence="5">
    <location>
        <begin position="10"/>
        <end position="31"/>
    </location>
</feature>
<dbReference type="PROSITE" id="PS00028">
    <property type="entry name" value="ZINC_FINGER_C2H2_1"/>
    <property type="match status" value="1"/>
</dbReference>
<dbReference type="GO" id="GO:0004519">
    <property type="term" value="F:endonuclease activity"/>
    <property type="evidence" value="ECO:0007669"/>
    <property type="project" value="InterPro"/>
</dbReference>
<comment type="similarity">
    <text evidence="3">Belongs to the HNH nuclease family.</text>
</comment>
<organism evidence="6 7">
    <name type="scientific">Rhizobium sullae</name>
    <name type="common">Rhizobium hedysari</name>
    <dbReference type="NCBI Taxonomy" id="50338"/>
    <lineage>
        <taxon>Bacteria</taxon>
        <taxon>Pseudomonadati</taxon>
        <taxon>Pseudomonadota</taxon>
        <taxon>Alphaproteobacteria</taxon>
        <taxon>Hyphomicrobiales</taxon>
        <taxon>Rhizobiaceae</taxon>
        <taxon>Rhizobium/Agrobacterium group</taxon>
        <taxon>Rhizobium</taxon>
    </lineage>
</organism>
<comment type="caution">
    <text evidence="6">The sequence shown here is derived from an EMBL/GenBank/DDBJ whole genome shotgun (WGS) entry which is preliminary data.</text>
</comment>
<keyword evidence="2" id="KW-0378">Hydrolase</keyword>
<dbReference type="Gene3D" id="1.10.30.50">
    <property type="match status" value="1"/>
</dbReference>
<dbReference type="EMBL" id="PIQN01000022">
    <property type="protein sequence ID" value="PKA40433.1"/>
    <property type="molecule type" value="Genomic_DNA"/>
</dbReference>
<sequence length="203" mass="23090">MARSTIELICPVCSTAFRVPPSRVAHGRGIHCSKECQYESNKEKLRKPRLTFVCIGCSKEFDRLESVISGRVGGGKFCTRECRDIHWKGDITPNWQDGSGVYKRGPHWQSIRRDVLERDGNACKHCGTNEDLHVHHKIPFRMFDDHDIANDLDNLITLCAPCHRKEEAARKWIKIGGVIVSMSPETWSLYRAANDSTTQRRAA</sequence>
<reference evidence="6 7" key="1">
    <citation type="submission" date="2017-11" db="EMBL/GenBank/DDBJ databases">
        <authorList>
            <person name="Han C.G."/>
        </authorList>
    </citation>
    <scope>NUCLEOTIDE SEQUENCE [LARGE SCALE GENOMIC DNA]</scope>
    <source>
        <strain evidence="6 7">HCNT1</strain>
    </source>
</reference>
<keyword evidence="1" id="KW-0540">Nuclease</keyword>
<dbReference type="SMART" id="SM00507">
    <property type="entry name" value="HNHc"/>
    <property type="match status" value="1"/>
</dbReference>
<dbReference type="AlphaFoldDB" id="A0A2N0D2S1"/>
<proteinExistence type="inferred from homology"/>
<evidence type="ECO:0000256" key="3">
    <source>
        <dbReference type="ARBA" id="ARBA00038412"/>
    </source>
</evidence>
<evidence type="ECO:0000256" key="2">
    <source>
        <dbReference type="ARBA" id="ARBA00022801"/>
    </source>
</evidence>
<protein>
    <recommendedName>
        <fullName evidence="4">Putative HNH nuclease YajD</fullName>
    </recommendedName>
</protein>
<name>A0A2N0D2S1_RHISU</name>
<gene>
    <name evidence="6" type="ORF">CWR43_28035</name>
</gene>
<evidence type="ECO:0000256" key="1">
    <source>
        <dbReference type="ARBA" id="ARBA00022722"/>
    </source>
</evidence>
<accession>A0A2N0D2S1</accession>
<dbReference type="GO" id="GO:0008270">
    <property type="term" value="F:zinc ion binding"/>
    <property type="evidence" value="ECO:0007669"/>
    <property type="project" value="InterPro"/>
</dbReference>
<dbReference type="CDD" id="cd00085">
    <property type="entry name" value="HNHc"/>
    <property type="match status" value="1"/>
</dbReference>
<evidence type="ECO:0000313" key="7">
    <source>
        <dbReference type="Proteomes" id="UP000232164"/>
    </source>
</evidence>
<dbReference type="PANTHER" id="PTHR41286">
    <property type="entry name" value="HNH NUCLEASE YAJD-RELATED"/>
    <property type="match status" value="1"/>
</dbReference>
<evidence type="ECO:0000313" key="6">
    <source>
        <dbReference type="EMBL" id="PKA40433.1"/>
    </source>
</evidence>
<evidence type="ECO:0000259" key="5">
    <source>
        <dbReference type="PROSITE" id="PS00028"/>
    </source>
</evidence>
<dbReference type="GO" id="GO:0016787">
    <property type="term" value="F:hydrolase activity"/>
    <property type="evidence" value="ECO:0007669"/>
    <property type="project" value="UniProtKB-KW"/>
</dbReference>
<evidence type="ECO:0000256" key="4">
    <source>
        <dbReference type="ARBA" id="ARBA00040194"/>
    </source>
</evidence>
<dbReference type="InterPro" id="IPR013087">
    <property type="entry name" value="Znf_C2H2_type"/>
</dbReference>
<dbReference type="Proteomes" id="UP000232164">
    <property type="component" value="Unassembled WGS sequence"/>
</dbReference>